<dbReference type="Proteomes" id="UP000005824">
    <property type="component" value="Unassembled WGS sequence"/>
</dbReference>
<dbReference type="EMBL" id="ABVL01000002">
    <property type="protein sequence ID" value="EDY21677.1"/>
    <property type="molecule type" value="Genomic_DNA"/>
</dbReference>
<proteinExistence type="inferred from homology"/>
<dbReference type="InterPro" id="IPR027417">
    <property type="entry name" value="P-loop_NTPase"/>
</dbReference>
<comment type="caution">
    <text evidence="3">The sequence shown here is derived from an EMBL/GenBank/DDBJ whole genome shotgun (WGS) entry which is preliminary data.</text>
</comment>
<dbReference type="Gene3D" id="3.30.450.90">
    <property type="match status" value="1"/>
</dbReference>
<dbReference type="PANTHER" id="PTHR30486">
    <property type="entry name" value="TWITCHING MOTILITY PROTEIN PILT"/>
    <property type="match status" value="1"/>
</dbReference>
<dbReference type="PROSITE" id="PS00662">
    <property type="entry name" value="T2SP_E"/>
    <property type="match status" value="1"/>
</dbReference>
<evidence type="ECO:0000259" key="2">
    <source>
        <dbReference type="PROSITE" id="PS00662"/>
    </source>
</evidence>
<dbReference type="InParanoid" id="B4CW85"/>
<dbReference type="STRING" id="497964.CfE428DRAFT_0922"/>
<reference evidence="3 4" key="1">
    <citation type="journal article" date="2011" name="J. Bacteriol.">
        <title>Genome sequence of Chthoniobacter flavus Ellin428, an aerobic heterotrophic soil bacterium.</title>
        <authorList>
            <person name="Kant R."/>
            <person name="van Passel M.W."/>
            <person name="Palva A."/>
            <person name="Lucas S."/>
            <person name="Lapidus A."/>
            <person name="Glavina Del Rio T."/>
            <person name="Dalin E."/>
            <person name="Tice H."/>
            <person name="Bruce D."/>
            <person name="Goodwin L."/>
            <person name="Pitluck S."/>
            <person name="Larimer F.W."/>
            <person name="Land M.L."/>
            <person name="Hauser L."/>
            <person name="Sangwan P."/>
            <person name="de Vos W.M."/>
            <person name="Janssen P.H."/>
            <person name="Smidt H."/>
        </authorList>
    </citation>
    <scope>NUCLEOTIDE SEQUENCE [LARGE SCALE GENOMIC DNA]</scope>
    <source>
        <strain evidence="3 4">Ellin428</strain>
    </source>
</reference>
<evidence type="ECO:0000313" key="4">
    <source>
        <dbReference type="Proteomes" id="UP000005824"/>
    </source>
</evidence>
<dbReference type="CDD" id="cd01131">
    <property type="entry name" value="PilT"/>
    <property type="match status" value="1"/>
</dbReference>
<name>B4CW85_9BACT</name>
<dbReference type="InterPro" id="IPR003593">
    <property type="entry name" value="AAA+_ATPase"/>
</dbReference>
<sequence length="365" mass="39713">MEIFSRILQGAVQAGASDVHLKVESPVIFRITGDLVPVEAPLPTAEWFTGVLAKIVPDYLRVRLEQDHEVDFAYSLPGVGRFRINVYQQRSGYVMALRVVKAKVRLFEELHLPPVIPKIAEATHGIVLITGATGSGKSTTLAAMIEHINITAKKHIITLEDPIEFIFEDKQSVIEQREVGIDTGTFTTGLKNVLRQDPDVIVIGEMRDSSSVTAAISAANIGHLVVATLHTVDAAKSIQRILEFFPGPDREPTRQQLATTLHSVVCQRLVRTPQNVIVPAVEVLLNTAAVAKLIHGGNLDKIIGAIELGTGDGMQTFDQALYNMAKAGIITPDEAMANSPTPEALKMRFQGVILSESRRILSARG</sequence>
<feature type="domain" description="Bacterial type II secretion system protein E" evidence="2">
    <location>
        <begin position="194"/>
        <end position="208"/>
    </location>
</feature>
<dbReference type="InterPro" id="IPR001482">
    <property type="entry name" value="T2SS/T4SS_dom"/>
</dbReference>
<evidence type="ECO:0000256" key="1">
    <source>
        <dbReference type="ARBA" id="ARBA00006611"/>
    </source>
</evidence>
<dbReference type="GO" id="GO:0005524">
    <property type="term" value="F:ATP binding"/>
    <property type="evidence" value="ECO:0007669"/>
    <property type="project" value="InterPro"/>
</dbReference>
<dbReference type="Gene3D" id="3.40.50.300">
    <property type="entry name" value="P-loop containing nucleotide triphosphate hydrolases"/>
    <property type="match status" value="1"/>
</dbReference>
<dbReference type="RefSeq" id="WP_006978249.1">
    <property type="nucleotide sequence ID" value="NZ_ABVL01000002.1"/>
</dbReference>
<dbReference type="InterPro" id="IPR006321">
    <property type="entry name" value="PilT/PilU"/>
</dbReference>
<dbReference type="InterPro" id="IPR050921">
    <property type="entry name" value="T4SS_GSP_E_ATPase"/>
</dbReference>
<dbReference type="GO" id="GO:0016887">
    <property type="term" value="F:ATP hydrolysis activity"/>
    <property type="evidence" value="ECO:0007669"/>
    <property type="project" value="InterPro"/>
</dbReference>
<dbReference type="eggNOG" id="COG2805">
    <property type="taxonomic scope" value="Bacteria"/>
</dbReference>
<evidence type="ECO:0000313" key="3">
    <source>
        <dbReference type="EMBL" id="EDY21677.1"/>
    </source>
</evidence>
<accession>B4CW85</accession>
<dbReference type="SMART" id="SM00382">
    <property type="entry name" value="AAA"/>
    <property type="match status" value="1"/>
</dbReference>
<comment type="similarity">
    <text evidence="1">Belongs to the GSP E family.</text>
</comment>
<dbReference type="Pfam" id="PF00437">
    <property type="entry name" value="T2SSE"/>
    <property type="match status" value="1"/>
</dbReference>
<dbReference type="SUPFAM" id="SSF52540">
    <property type="entry name" value="P-loop containing nucleoside triphosphate hydrolases"/>
    <property type="match status" value="1"/>
</dbReference>
<organism evidence="3 4">
    <name type="scientific">Chthoniobacter flavus Ellin428</name>
    <dbReference type="NCBI Taxonomy" id="497964"/>
    <lineage>
        <taxon>Bacteria</taxon>
        <taxon>Pseudomonadati</taxon>
        <taxon>Verrucomicrobiota</taxon>
        <taxon>Spartobacteria</taxon>
        <taxon>Chthoniobacterales</taxon>
        <taxon>Chthoniobacteraceae</taxon>
        <taxon>Chthoniobacter</taxon>
    </lineage>
</organism>
<dbReference type="AlphaFoldDB" id="B4CW85"/>
<protein>
    <submittedName>
        <fullName evidence="3">Twitching motility protein</fullName>
    </submittedName>
</protein>
<keyword evidence="4" id="KW-1185">Reference proteome</keyword>
<dbReference type="NCBIfam" id="TIGR01420">
    <property type="entry name" value="pilT_fam"/>
    <property type="match status" value="1"/>
</dbReference>
<gene>
    <name evidence="3" type="ORF">CfE428DRAFT_0922</name>
</gene>